<name>A0A3B1DPM3_9ZZZZ</name>
<evidence type="ECO:0000256" key="1">
    <source>
        <dbReference type="SAM" id="Phobius"/>
    </source>
</evidence>
<reference evidence="2" key="1">
    <citation type="submission" date="2018-06" db="EMBL/GenBank/DDBJ databases">
        <authorList>
            <person name="Zhirakovskaya E."/>
        </authorList>
    </citation>
    <scope>NUCLEOTIDE SEQUENCE</scope>
</reference>
<protein>
    <recommendedName>
        <fullName evidence="3">Branched-chain amino acid aminotransferase</fullName>
    </recommendedName>
</protein>
<dbReference type="EMBL" id="UOGL01000483">
    <property type="protein sequence ID" value="VAX40811.1"/>
    <property type="molecule type" value="Genomic_DNA"/>
</dbReference>
<proteinExistence type="predicted"/>
<keyword evidence="1" id="KW-1133">Transmembrane helix</keyword>
<keyword evidence="1" id="KW-0472">Membrane</keyword>
<accession>A0A3B1DPM3</accession>
<organism evidence="2">
    <name type="scientific">hydrothermal vent metagenome</name>
    <dbReference type="NCBI Taxonomy" id="652676"/>
    <lineage>
        <taxon>unclassified sequences</taxon>
        <taxon>metagenomes</taxon>
        <taxon>ecological metagenomes</taxon>
    </lineage>
</organism>
<keyword evidence="1" id="KW-0812">Transmembrane</keyword>
<evidence type="ECO:0000313" key="2">
    <source>
        <dbReference type="EMBL" id="VAX40811.1"/>
    </source>
</evidence>
<dbReference type="AlphaFoldDB" id="A0A3B1DPM3"/>
<feature type="transmembrane region" description="Helical" evidence="1">
    <location>
        <begin position="21"/>
        <end position="41"/>
    </location>
</feature>
<evidence type="ECO:0008006" key="3">
    <source>
        <dbReference type="Google" id="ProtNLM"/>
    </source>
</evidence>
<gene>
    <name evidence="2" type="ORF">MNBD_PLANCTO02-1276</name>
</gene>
<sequence length="46" mass="4903">MKNIITQLMNDENGFIVSAELVLVATIAVLAMIVGLSEVALNVNTE</sequence>
<feature type="non-terminal residue" evidence="2">
    <location>
        <position position="46"/>
    </location>
</feature>